<dbReference type="EMBL" id="OCTN01000002">
    <property type="protein sequence ID" value="SOH93470.1"/>
    <property type="molecule type" value="Genomic_DNA"/>
</dbReference>
<accession>A0A2C9CQI1</accession>
<feature type="binding site" description="via phosphate group" evidence="6">
    <location>
        <position position="102"/>
    </location>
    <ligand>
        <name>Mg(2+)</name>
        <dbReference type="ChEBI" id="CHEBI:18420"/>
    </ligand>
</feature>
<feature type="domain" description="Alpha-D-phosphohexomutase alpha/beta/alpha" evidence="10">
    <location>
        <begin position="258"/>
        <end position="363"/>
    </location>
</feature>
<dbReference type="InterPro" id="IPR005844">
    <property type="entry name" value="A-D-PHexomutase_a/b/a-I"/>
</dbReference>
<feature type="domain" description="Alpha-D-phosphohexomutase alpha/beta/alpha" evidence="9">
    <location>
        <begin position="157"/>
        <end position="254"/>
    </location>
</feature>
<evidence type="ECO:0000256" key="4">
    <source>
        <dbReference type="ARBA" id="ARBA00022842"/>
    </source>
</evidence>
<feature type="binding site" evidence="6">
    <location>
        <position position="243"/>
    </location>
    <ligand>
        <name>Mg(2+)</name>
        <dbReference type="ChEBI" id="CHEBI:18420"/>
    </ligand>
</feature>
<comment type="cofactor">
    <cofactor evidence="6">
        <name>Mg(2+)</name>
        <dbReference type="ChEBI" id="CHEBI:18420"/>
    </cofactor>
    <text evidence="6">Binds 1 Mg(2+) ion per subunit.</text>
</comment>
<dbReference type="PANTHER" id="PTHR42946">
    <property type="entry name" value="PHOSPHOHEXOSE MUTASE"/>
    <property type="match status" value="1"/>
</dbReference>
<dbReference type="HAMAP" id="MF_01554_B">
    <property type="entry name" value="GlmM_B"/>
    <property type="match status" value="1"/>
</dbReference>
<dbReference type="Pfam" id="PF02880">
    <property type="entry name" value="PGM_PMM_III"/>
    <property type="match status" value="1"/>
</dbReference>
<dbReference type="NCBIfam" id="TIGR01455">
    <property type="entry name" value="glmM"/>
    <property type="match status" value="1"/>
</dbReference>
<dbReference type="AlphaFoldDB" id="A0A2C9CQI1"/>
<dbReference type="GO" id="GO:0005975">
    <property type="term" value="P:carbohydrate metabolic process"/>
    <property type="evidence" value="ECO:0007669"/>
    <property type="project" value="InterPro"/>
</dbReference>
<dbReference type="InterPro" id="IPR016055">
    <property type="entry name" value="A-D-PHexomutase_a/b/a-I/II/III"/>
</dbReference>
<dbReference type="PANTHER" id="PTHR42946:SF1">
    <property type="entry name" value="PHOSPHOGLUCOMUTASE (ALPHA-D-GLUCOSE-1,6-BISPHOSPHATE-DEPENDENT)"/>
    <property type="match status" value="1"/>
</dbReference>
<feature type="domain" description="Alpha-D-phosphohexomutase C-terminal" evidence="7">
    <location>
        <begin position="372"/>
        <end position="436"/>
    </location>
</feature>
<dbReference type="FunFam" id="3.40.120.10:FF:000003">
    <property type="entry name" value="Phosphoglucosamine mutase"/>
    <property type="match status" value="1"/>
</dbReference>
<dbReference type="GO" id="GO:0006048">
    <property type="term" value="P:UDP-N-acetylglucosamine biosynthetic process"/>
    <property type="evidence" value="ECO:0007669"/>
    <property type="project" value="TreeGrafter"/>
</dbReference>
<dbReference type="GO" id="GO:0005829">
    <property type="term" value="C:cytosol"/>
    <property type="evidence" value="ECO:0007669"/>
    <property type="project" value="TreeGrafter"/>
</dbReference>
<protein>
    <recommendedName>
        <fullName evidence="6">Phosphoglucosamine mutase</fullName>
        <ecNumber evidence="6">5.4.2.10</ecNumber>
    </recommendedName>
</protein>
<keyword evidence="5 6" id="KW-0413">Isomerase</keyword>
<dbReference type="Pfam" id="PF02879">
    <property type="entry name" value="PGM_PMM_II"/>
    <property type="match status" value="1"/>
</dbReference>
<dbReference type="InterPro" id="IPR005845">
    <property type="entry name" value="A-D-PHexomutase_a/b/a-II"/>
</dbReference>
<dbReference type="InterPro" id="IPR005841">
    <property type="entry name" value="Alpha-D-phosphohexomutase_SF"/>
</dbReference>
<dbReference type="OrthoDB" id="9803322at2"/>
<evidence type="ECO:0000259" key="10">
    <source>
        <dbReference type="Pfam" id="PF02880"/>
    </source>
</evidence>
<comment type="catalytic activity">
    <reaction evidence="6">
        <text>alpha-D-glucosamine 1-phosphate = D-glucosamine 6-phosphate</text>
        <dbReference type="Rhea" id="RHEA:23424"/>
        <dbReference type="ChEBI" id="CHEBI:58516"/>
        <dbReference type="ChEBI" id="CHEBI:58725"/>
        <dbReference type="EC" id="5.4.2.10"/>
    </reaction>
</comment>
<evidence type="ECO:0000256" key="2">
    <source>
        <dbReference type="ARBA" id="ARBA00022553"/>
    </source>
</evidence>
<dbReference type="Gene3D" id="3.40.120.10">
    <property type="entry name" value="Alpha-D-Glucose-1,6-Bisphosphate, subunit A, domain 3"/>
    <property type="match status" value="3"/>
</dbReference>
<feature type="domain" description="Alpha-D-phosphohexomutase alpha/beta/alpha" evidence="8">
    <location>
        <begin position="3"/>
        <end position="135"/>
    </location>
</feature>
<dbReference type="Pfam" id="PF00408">
    <property type="entry name" value="PGM_PMM_IV"/>
    <property type="match status" value="1"/>
</dbReference>
<dbReference type="InterPro" id="IPR005846">
    <property type="entry name" value="A-D-PHexomutase_a/b/a-III"/>
</dbReference>
<feature type="modified residue" description="Phosphoserine" evidence="6">
    <location>
        <position position="102"/>
    </location>
</feature>
<dbReference type="FunFam" id="3.30.310.50:FF:000001">
    <property type="entry name" value="Phosphoglucosamine mutase"/>
    <property type="match status" value="1"/>
</dbReference>
<dbReference type="SUPFAM" id="SSF55957">
    <property type="entry name" value="Phosphoglucomutase, C-terminal domain"/>
    <property type="match status" value="1"/>
</dbReference>
<dbReference type="GO" id="GO:0009252">
    <property type="term" value="P:peptidoglycan biosynthetic process"/>
    <property type="evidence" value="ECO:0007669"/>
    <property type="project" value="UniProtKB-ARBA"/>
</dbReference>
<evidence type="ECO:0000256" key="6">
    <source>
        <dbReference type="HAMAP-Rule" id="MF_01554"/>
    </source>
</evidence>
<organism evidence="11 12">
    <name type="scientific">Pontivivens marinum</name>
    <dbReference type="NCBI Taxonomy" id="1690039"/>
    <lineage>
        <taxon>Bacteria</taxon>
        <taxon>Pseudomonadati</taxon>
        <taxon>Pseudomonadota</taxon>
        <taxon>Alphaproteobacteria</taxon>
        <taxon>Rhodobacterales</taxon>
        <taxon>Paracoccaceae</taxon>
        <taxon>Pontivivens</taxon>
    </lineage>
</organism>
<dbReference type="Gene3D" id="3.30.310.50">
    <property type="entry name" value="Alpha-D-phosphohexomutase, C-terminal domain"/>
    <property type="match status" value="1"/>
</dbReference>
<dbReference type="Proteomes" id="UP000220034">
    <property type="component" value="Unassembled WGS sequence"/>
</dbReference>
<keyword evidence="2 6" id="KW-0597">Phosphoprotein</keyword>
<dbReference type="InterPro" id="IPR005843">
    <property type="entry name" value="A-D-PHexomutase_C"/>
</dbReference>
<gene>
    <name evidence="6" type="primary">glmM</name>
    <name evidence="11" type="ORF">SAMN06273572_102146</name>
</gene>
<evidence type="ECO:0000256" key="1">
    <source>
        <dbReference type="ARBA" id="ARBA00010231"/>
    </source>
</evidence>
<evidence type="ECO:0000313" key="11">
    <source>
        <dbReference type="EMBL" id="SOH93470.1"/>
    </source>
</evidence>
<dbReference type="InterPro" id="IPR050060">
    <property type="entry name" value="Phosphoglucosamine_mutase"/>
</dbReference>
<evidence type="ECO:0000259" key="8">
    <source>
        <dbReference type="Pfam" id="PF02878"/>
    </source>
</evidence>
<feature type="binding site" evidence="6">
    <location>
        <position position="245"/>
    </location>
    <ligand>
        <name>Mg(2+)</name>
        <dbReference type="ChEBI" id="CHEBI:18420"/>
    </ligand>
</feature>
<dbReference type="PRINTS" id="PR00509">
    <property type="entry name" value="PGMPMM"/>
</dbReference>
<proteinExistence type="inferred from homology"/>
<evidence type="ECO:0000259" key="7">
    <source>
        <dbReference type="Pfam" id="PF00408"/>
    </source>
</evidence>
<dbReference type="RefSeq" id="WP_097929050.1">
    <property type="nucleotide sequence ID" value="NZ_OCTN01000002.1"/>
</dbReference>
<evidence type="ECO:0000256" key="3">
    <source>
        <dbReference type="ARBA" id="ARBA00022723"/>
    </source>
</evidence>
<dbReference type="CDD" id="cd05802">
    <property type="entry name" value="GlmM"/>
    <property type="match status" value="1"/>
</dbReference>
<dbReference type="GO" id="GO:0008966">
    <property type="term" value="F:phosphoglucosamine mutase activity"/>
    <property type="evidence" value="ECO:0007669"/>
    <property type="project" value="UniProtKB-UniRule"/>
</dbReference>
<comment type="function">
    <text evidence="6">Catalyzes the conversion of glucosamine-6-phosphate to glucosamine-1-phosphate.</text>
</comment>
<keyword evidence="3 6" id="KW-0479">Metal-binding</keyword>
<evidence type="ECO:0000256" key="5">
    <source>
        <dbReference type="ARBA" id="ARBA00023235"/>
    </source>
</evidence>
<dbReference type="GO" id="GO:0000287">
    <property type="term" value="F:magnesium ion binding"/>
    <property type="evidence" value="ECO:0007669"/>
    <property type="project" value="UniProtKB-UniRule"/>
</dbReference>
<feature type="active site" description="Phosphoserine intermediate" evidence="6">
    <location>
        <position position="102"/>
    </location>
</feature>
<comment type="similarity">
    <text evidence="1 6">Belongs to the phosphohexose mutase family.</text>
</comment>
<reference evidence="12" key="1">
    <citation type="submission" date="2017-09" db="EMBL/GenBank/DDBJ databases">
        <authorList>
            <person name="Varghese N."/>
            <person name="Submissions S."/>
        </authorList>
    </citation>
    <scope>NUCLEOTIDE SEQUENCE [LARGE SCALE GENOMIC DNA]</scope>
    <source>
        <strain evidence="12">C7</strain>
    </source>
</reference>
<keyword evidence="4 6" id="KW-0460">Magnesium</keyword>
<evidence type="ECO:0000259" key="9">
    <source>
        <dbReference type="Pfam" id="PF02879"/>
    </source>
</evidence>
<dbReference type="Pfam" id="PF02878">
    <property type="entry name" value="PGM_PMM_I"/>
    <property type="match status" value="1"/>
</dbReference>
<dbReference type="InterPro" id="IPR006352">
    <property type="entry name" value="GlmM_bact"/>
</dbReference>
<sequence length="442" mass="47502">MSRKLFGTDGVRGRANQGNMTAEVAMRLGMAAGTYFRSGDHAHQVVISKDTRRSGYMLETAMTAGFAAVGMSTLMLGPLPTPAVGMLTRSMRADLGVMISASHNAYEDNGIKFFGPDGFKLSDEAEQKIEALVENLPPLVPPREIGRSTRVVDGIGRYAEFVKTTIPRDLRLNGLRVVLDCANGAAYRVAPQVLWELGAEVIPIGVNPDGFNINLGCGSTDTRAAAKAVVEYRADIGLCLDGDADRIIVLDENGNIADGDQIMGLIAKQRLKRGDALVSTVMSNLGLERHLAEHGIGLTRTKVGDRYVVEEMRASNRSVGGEQSGHIVLLDHVTTGDGLLSGLQILAALIESKQPASKLLRVFEPVPQLLENVRFVAGTDPLNTDRVKDIIAEGEKTFGDRGRLVIRASGTEPLIRVMGEHEDAKLLHRVVTDIATAVKSTS</sequence>
<dbReference type="GO" id="GO:0004615">
    <property type="term" value="F:phosphomannomutase activity"/>
    <property type="evidence" value="ECO:0007669"/>
    <property type="project" value="TreeGrafter"/>
</dbReference>
<dbReference type="InterPro" id="IPR036900">
    <property type="entry name" value="A-D-PHexomutase_C_sf"/>
</dbReference>
<dbReference type="EC" id="5.4.2.10" evidence="6"/>
<dbReference type="FunFam" id="3.40.120.10:FF:000001">
    <property type="entry name" value="Phosphoglucosamine mutase"/>
    <property type="match status" value="1"/>
</dbReference>
<dbReference type="NCBIfam" id="NF008139">
    <property type="entry name" value="PRK10887.1"/>
    <property type="match status" value="1"/>
</dbReference>
<feature type="binding site" evidence="6">
    <location>
        <position position="241"/>
    </location>
    <ligand>
        <name>Mg(2+)</name>
        <dbReference type="ChEBI" id="CHEBI:18420"/>
    </ligand>
</feature>
<name>A0A2C9CQI1_9RHOB</name>
<comment type="PTM">
    <text evidence="6">Activated by phosphorylation.</text>
</comment>
<keyword evidence="12" id="KW-1185">Reference proteome</keyword>
<dbReference type="SUPFAM" id="SSF53738">
    <property type="entry name" value="Phosphoglucomutase, first 3 domains"/>
    <property type="match status" value="3"/>
</dbReference>
<evidence type="ECO:0000313" key="12">
    <source>
        <dbReference type="Proteomes" id="UP000220034"/>
    </source>
</evidence>